<evidence type="ECO:0000259" key="6">
    <source>
        <dbReference type="PROSITE" id="PS50011"/>
    </source>
</evidence>
<evidence type="ECO:0000256" key="4">
    <source>
        <dbReference type="ARBA" id="ARBA00022777"/>
    </source>
</evidence>
<evidence type="ECO:0000256" key="3">
    <source>
        <dbReference type="ARBA" id="ARBA00022741"/>
    </source>
</evidence>
<proteinExistence type="predicted"/>
<feature type="domain" description="Protein kinase" evidence="6">
    <location>
        <begin position="1"/>
        <end position="240"/>
    </location>
</feature>
<gene>
    <name evidence="7" type="ORF">Plec18167_005784</name>
</gene>
<reference evidence="7 8" key="1">
    <citation type="journal article" date="2024" name="IMA Fungus">
        <title>IMA Genome - F19 : A genome assembly and annotation guide to empower mycologists, including annotated draft genome sequences of Ceratocystis pirilliformis, Diaporthe australafricana, Fusarium ophioides, Paecilomyces lecythidis, and Sporothrix stenoceras.</title>
        <authorList>
            <person name="Aylward J."/>
            <person name="Wilson A.M."/>
            <person name="Visagie C.M."/>
            <person name="Spraker J."/>
            <person name="Barnes I."/>
            <person name="Buitendag C."/>
            <person name="Ceriani C."/>
            <person name="Del Mar Angel L."/>
            <person name="du Plessis D."/>
            <person name="Fuchs T."/>
            <person name="Gasser K."/>
            <person name="Kramer D."/>
            <person name="Li W."/>
            <person name="Munsamy K."/>
            <person name="Piso A."/>
            <person name="Price J.L."/>
            <person name="Sonnekus B."/>
            <person name="Thomas C."/>
            <person name="van der Nest A."/>
            <person name="van Dijk A."/>
            <person name="van Heerden A."/>
            <person name="van Vuuren N."/>
            <person name="Yilmaz N."/>
            <person name="Duong T.A."/>
            <person name="van der Merwe N.A."/>
            <person name="Wingfield M.J."/>
            <person name="Wingfield B.D."/>
        </authorList>
    </citation>
    <scope>NUCLEOTIDE SEQUENCE [LARGE SCALE GENOMIC DNA]</scope>
    <source>
        <strain evidence="7 8">CMW 18167</strain>
    </source>
</reference>
<keyword evidence="5" id="KW-0067">ATP-binding</keyword>
<dbReference type="Pfam" id="PF00069">
    <property type="entry name" value="Pkinase"/>
    <property type="match status" value="1"/>
</dbReference>
<organism evidence="7 8">
    <name type="scientific">Paecilomyces lecythidis</name>
    <dbReference type="NCBI Taxonomy" id="3004212"/>
    <lineage>
        <taxon>Eukaryota</taxon>
        <taxon>Fungi</taxon>
        <taxon>Dikarya</taxon>
        <taxon>Ascomycota</taxon>
        <taxon>Pezizomycotina</taxon>
        <taxon>Eurotiomycetes</taxon>
        <taxon>Eurotiomycetidae</taxon>
        <taxon>Eurotiales</taxon>
        <taxon>Thermoascaceae</taxon>
        <taxon>Paecilomyces</taxon>
    </lineage>
</organism>
<dbReference type="SMART" id="SM00220">
    <property type="entry name" value="S_TKc"/>
    <property type="match status" value="1"/>
</dbReference>
<dbReference type="PROSITE" id="PS50011">
    <property type="entry name" value="PROTEIN_KINASE_DOM"/>
    <property type="match status" value="1"/>
</dbReference>
<dbReference type="InterPro" id="IPR011009">
    <property type="entry name" value="Kinase-like_dom_sf"/>
</dbReference>
<dbReference type="Proteomes" id="UP001583193">
    <property type="component" value="Unassembled WGS sequence"/>
</dbReference>
<name>A0ABR3XHI8_9EURO</name>
<evidence type="ECO:0000256" key="5">
    <source>
        <dbReference type="ARBA" id="ARBA00022840"/>
    </source>
</evidence>
<comment type="caution">
    <text evidence="7">The sequence shown here is derived from an EMBL/GenBank/DDBJ whole genome shotgun (WGS) entry which is preliminary data.</text>
</comment>
<keyword evidence="1" id="KW-0723">Serine/threonine-protein kinase</keyword>
<evidence type="ECO:0000313" key="8">
    <source>
        <dbReference type="Proteomes" id="UP001583193"/>
    </source>
</evidence>
<dbReference type="InterPro" id="IPR051175">
    <property type="entry name" value="CLK_kinases"/>
</dbReference>
<keyword evidence="3" id="KW-0547">Nucleotide-binding</keyword>
<evidence type="ECO:0000256" key="1">
    <source>
        <dbReference type="ARBA" id="ARBA00022527"/>
    </source>
</evidence>
<dbReference type="InterPro" id="IPR000719">
    <property type="entry name" value="Prot_kinase_dom"/>
</dbReference>
<keyword evidence="2" id="KW-0808">Transferase</keyword>
<dbReference type="EMBL" id="JAVDPF010000018">
    <property type="protein sequence ID" value="KAL1875114.1"/>
    <property type="molecule type" value="Genomic_DNA"/>
</dbReference>
<evidence type="ECO:0000313" key="7">
    <source>
        <dbReference type="EMBL" id="KAL1875114.1"/>
    </source>
</evidence>
<dbReference type="PANTHER" id="PTHR45646">
    <property type="entry name" value="SERINE/THREONINE-PROTEIN KINASE DOA-RELATED"/>
    <property type="match status" value="1"/>
</dbReference>
<keyword evidence="8" id="KW-1185">Reference proteome</keyword>
<keyword evidence="4" id="KW-0418">Kinase</keyword>
<sequence>MILLLMALDYIHEAGVIHTDVSSNNILQGIQDTSILSQMEEDEMKRPVARKVLPDRHIYRSRQMPLSTGFPVLCDLDQARIGCEKQHGDIMPGIYRAPEVILGMEWNEKVDIWAVGMTAWDLFEGCQMFFARRNGLLSNEEHLAEMVSLLGPPPVDFLQRSKRSWRYFDEQEKKSIPANVQNNAGNWKGSIPLPKESLQSREHKLYREDRHHFISFLRKILRWKPEERPSAGELVTDNFLLAGIGETEESIERK</sequence>
<dbReference type="PANTHER" id="PTHR45646:SF11">
    <property type="entry name" value="SERINE_THREONINE-PROTEIN KINASE DOA"/>
    <property type="match status" value="1"/>
</dbReference>
<dbReference type="SUPFAM" id="SSF56112">
    <property type="entry name" value="Protein kinase-like (PK-like)"/>
    <property type="match status" value="1"/>
</dbReference>
<accession>A0ABR3XHI8</accession>
<dbReference type="Gene3D" id="1.10.510.10">
    <property type="entry name" value="Transferase(Phosphotransferase) domain 1"/>
    <property type="match status" value="1"/>
</dbReference>
<protein>
    <recommendedName>
        <fullName evidence="6">Protein kinase domain-containing protein</fullName>
    </recommendedName>
</protein>
<evidence type="ECO:0000256" key="2">
    <source>
        <dbReference type="ARBA" id="ARBA00022679"/>
    </source>
</evidence>